<proteinExistence type="predicted"/>
<gene>
    <name evidence="2" type="ORF">Ari01nite_04200</name>
</gene>
<dbReference type="GO" id="GO:0010181">
    <property type="term" value="F:FMN binding"/>
    <property type="evidence" value="ECO:0007669"/>
    <property type="project" value="TreeGrafter"/>
</dbReference>
<keyword evidence="3" id="KW-1185">Reference proteome</keyword>
<name>A0A919JQC3_9ACTN</name>
<dbReference type="PANTHER" id="PTHR30543:SF21">
    <property type="entry name" value="NAD(P)H-DEPENDENT FMN REDUCTASE LOT6"/>
    <property type="match status" value="1"/>
</dbReference>
<dbReference type="Pfam" id="PF03358">
    <property type="entry name" value="FMN_red"/>
    <property type="match status" value="1"/>
</dbReference>
<dbReference type="EMBL" id="BOMV01000005">
    <property type="protein sequence ID" value="GIE92955.1"/>
    <property type="molecule type" value="Genomic_DNA"/>
</dbReference>
<dbReference type="InterPro" id="IPR005025">
    <property type="entry name" value="FMN_Rdtase-like_dom"/>
</dbReference>
<accession>A0A919JQC3</accession>
<protein>
    <submittedName>
        <fullName evidence="2">Reductase</fullName>
    </submittedName>
</protein>
<organism evidence="2 3">
    <name type="scientific">Paractinoplanes rishiriensis</name>
    <dbReference type="NCBI Taxonomy" id="1050105"/>
    <lineage>
        <taxon>Bacteria</taxon>
        <taxon>Bacillati</taxon>
        <taxon>Actinomycetota</taxon>
        <taxon>Actinomycetes</taxon>
        <taxon>Micromonosporales</taxon>
        <taxon>Micromonosporaceae</taxon>
        <taxon>Paractinoplanes</taxon>
    </lineage>
</organism>
<dbReference type="GO" id="GO:0005829">
    <property type="term" value="C:cytosol"/>
    <property type="evidence" value="ECO:0007669"/>
    <property type="project" value="TreeGrafter"/>
</dbReference>
<dbReference type="PANTHER" id="PTHR30543">
    <property type="entry name" value="CHROMATE REDUCTASE"/>
    <property type="match status" value="1"/>
</dbReference>
<sequence length="199" mass="21583">MSDKVLNLAVIIGSVREGRFGPVAAQWFTEQAEQHGGFKVTVVDLAEVDLPLVLGPEPPAMATADTRPAAMARCSAALAGADAFVVVTPEYNRSFPASVKALIDWHYTEWQAKPVGFVSYGSTAGGLRAVEQLRLVFAEMHAVTMRDSVSFANYWELFTEDGNLIEPEPAVRVARGLLDDLSWWGGALLEARSATPYRA</sequence>
<dbReference type="InterPro" id="IPR029039">
    <property type="entry name" value="Flavoprotein-like_sf"/>
</dbReference>
<dbReference type="Proteomes" id="UP000636960">
    <property type="component" value="Unassembled WGS sequence"/>
</dbReference>
<dbReference type="RefSeq" id="WP_203778808.1">
    <property type="nucleotide sequence ID" value="NZ_BOMV01000005.1"/>
</dbReference>
<dbReference type="AlphaFoldDB" id="A0A919JQC3"/>
<dbReference type="Gene3D" id="3.40.50.360">
    <property type="match status" value="1"/>
</dbReference>
<evidence type="ECO:0000313" key="2">
    <source>
        <dbReference type="EMBL" id="GIE92955.1"/>
    </source>
</evidence>
<feature type="domain" description="NADPH-dependent FMN reductase-like" evidence="1">
    <location>
        <begin position="7"/>
        <end position="155"/>
    </location>
</feature>
<evidence type="ECO:0000259" key="1">
    <source>
        <dbReference type="Pfam" id="PF03358"/>
    </source>
</evidence>
<dbReference type="GO" id="GO:0016491">
    <property type="term" value="F:oxidoreductase activity"/>
    <property type="evidence" value="ECO:0007669"/>
    <property type="project" value="InterPro"/>
</dbReference>
<dbReference type="InterPro" id="IPR050712">
    <property type="entry name" value="NAD(P)H-dep_reductase"/>
</dbReference>
<evidence type="ECO:0000313" key="3">
    <source>
        <dbReference type="Proteomes" id="UP000636960"/>
    </source>
</evidence>
<dbReference type="SUPFAM" id="SSF52218">
    <property type="entry name" value="Flavoproteins"/>
    <property type="match status" value="1"/>
</dbReference>
<comment type="caution">
    <text evidence="2">The sequence shown here is derived from an EMBL/GenBank/DDBJ whole genome shotgun (WGS) entry which is preliminary data.</text>
</comment>
<reference evidence="2" key="1">
    <citation type="submission" date="2021-01" db="EMBL/GenBank/DDBJ databases">
        <title>Whole genome shotgun sequence of Actinoplanes rishiriensis NBRC 108556.</title>
        <authorList>
            <person name="Komaki H."/>
            <person name="Tamura T."/>
        </authorList>
    </citation>
    <scope>NUCLEOTIDE SEQUENCE</scope>
    <source>
        <strain evidence="2">NBRC 108556</strain>
    </source>
</reference>